<evidence type="ECO:0000256" key="4">
    <source>
        <dbReference type="ARBA" id="ARBA00023136"/>
    </source>
</evidence>
<dbReference type="InterPro" id="IPR008217">
    <property type="entry name" value="Ccc1_fam"/>
</dbReference>
<feature type="transmembrane region" description="Helical" evidence="5">
    <location>
        <begin position="177"/>
        <end position="196"/>
    </location>
</feature>
<dbReference type="EMBL" id="JBHSDK010000061">
    <property type="protein sequence ID" value="MFC4337768.1"/>
    <property type="molecule type" value="Genomic_DNA"/>
</dbReference>
<name>A0ABV8U3S9_9ACTN</name>
<reference evidence="7" key="1">
    <citation type="journal article" date="2019" name="Int. J. Syst. Evol. Microbiol.">
        <title>The Global Catalogue of Microorganisms (GCM) 10K type strain sequencing project: providing services to taxonomists for standard genome sequencing and annotation.</title>
        <authorList>
            <consortium name="The Broad Institute Genomics Platform"/>
            <consortium name="The Broad Institute Genome Sequencing Center for Infectious Disease"/>
            <person name="Wu L."/>
            <person name="Ma J."/>
        </authorList>
    </citation>
    <scope>NUCLEOTIDE SEQUENCE [LARGE SCALE GENOMIC DNA]</scope>
    <source>
        <strain evidence="7">IBRC-M 10908</strain>
    </source>
</reference>
<keyword evidence="3 5" id="KW-1133">Transmembrane helix</keyword>
<keyword evidence="7" id="KW-1185">Reference proteome</keyword>
<dbReference type="Proteomes" id="UP001595823">
    <property type="component" value="Unassembled WGS sequence"/>
</dbReference>
<evidence type="ECO:0000313" key="7">
    <source>
        <dbReference type="Proteomes" id="UP001595823"/>
    </source>
</evidence>
<evidence type="ECO:0000256" key="2">
    <source>
        <dbReference type="ARBA" id="ARBA00022692"/>
    </source>
</evidence>
<feature type="transmembrane region" description="Helical" evidence="5">
    <location>
        <begin position="148"/>
        <end position="171"/>
    </location>
</feature>
<evidence type="ECO:0000256" key="1">
    <source>
        <dbReference type="ARBA" id="ARBA00004127"/>
    </source>
</evidence>
<dbReference type="Pfam" id="PF01988">
    <property type="entry name" value="VIT1"/>
    <property type="match status" value="1"/>
</dbReference>
<keyword evidence="2 5" id="KW-0812">Transmembrane</keyword>
<protein>
    <submittedName>
        <fullName evidence="6">VIT family protein</fullName>
    </submittedName>
</protein>
<dbReference type="PANTHER" id="PTHR31851">
    <property type="entry name" value="FE(2+)/MN(2+) TRANSPORTER PCL1"/>
    <property type="match status" value="1"/>
</dbReference>
<proteinExistence type="predicted"/>
<feature type="transmembrane region" description="Helical" evidence="5">
    <location>
        <begin position="208"/>
        <end position="233"/>
    </location>
</feature>
<comment type="caution">
    <text evidence="6">The sequence shown here is derived from an EMBL/GenBank/DDBJ whole genome shotgun (WGS) entry which is preliminary data.</text>
</comment>
<evidence type="ECO:0000256" key="5">
    <source>
        <dbReference type="SAM" id="Phobius"/>
    </source>
</evidence>
<evidence type="ECO:0000256" key="3">
    <source>
        <dbReference type="ARBA" id="ARBA00022989"/>
    </source>
</evidence>
<gene>
    <name evidence="6" type="ORF">ACFPET_21465</name>
</gene>
<dbReference type="RefSeq" id="WP_380625091.1">
    <property type="nucleotide sequence ID" value="NZ_JBHSDK010000061.1"/>
</dbReference>
<dbReference type="CDD" id="cd02432">
    <property type="entry name" value="Nodulin-21_like_1"/>
    <property type="match status" value="1"/>
</dbReference>
<keyword evidence="4 5" id="KW-0472">Membrane</keyword>
<evidence type="ECO:0000313" key="6">
    <source>
        <dbReference type="EMBL" id="MFC4337768.1"/>
    </source>
</evidence>
<comment type="subcellular location">
    <subcellularLocation>
        <location evidence="1">Endomembrane system</location>
        <topology evidence="1">Multi-pass membrane protein</topology>
    </subcellularLocation>
</comment>
<accession>A0ABV8U3S9</accession>
<organism evidence="6 7">
    <name type="scientific">Salininema proteolyticum</name>
    <dbReference type="NCBI Taxonomy" id="1607685"/>
    <lineage>
        <taxon>Bacteria</taxon>
        <taxon>Bacillati</taxon>
        <taxon>Actinomycetota</taxon>
        <taxon>Actinomycetes</taxon>
        <taxon>Glycomycetales</taxon>
        <taxon>Glycomycetaceae</taxon>
        <taxon>Salininema</taxon>
    </lineage>
</organism>
<sequence>MATMGDDGMARLAGRLNWLRAGVLGANDGVVSTAGTVIGVAGATNERTAIAVAGVATLVAGAFSMAGGEFASVSAQRDTEEEVVATEGRLLSTDPGAAERELAQAYVDKGLSEGTARLVASELSASDALEAHAQAEYGLDPHALVNPWAAALSSFVAFSVGALLPLLTILFLPPPVRVWGCAVAVAAGLLATGYSSSRLGGAPPRKPVLRNVSVGLLTMAVTYGVGSLFGIAIG</sequence>